<dbReference type="GO" id="GO:0006000">
    <property type="term" value="P:fructose metabolic process"/>
    <property type="evidence" value="ECO:0007669"/>
    <property type="project" value="InterPro"/>
</dbReference>
<dbReference type="GO" id="GO:0005604">
    <property type="term" value="C:basement membrane"/>
    <property type="evidence" value="ECO:0007669"/>
    <property type="project" value="UniProtKB-SubCell"/>
</dbReference>
<dbReference type="PROSITE" id="PS50234">
    <property type="entry name" value="VWFA"/>
    <property type="match status" value="2"/>
</dbReference>
<dbReference type="InterPro" id="IPR003094">
    <property type="entry name" value="6Pfruct_kin"/>
</dbReference>
<dbReference type="InterPro" id="IPR027417">
    <property type="entry name" value="P-loop_NTPase"/>
</dbReference>
<dbReference type="Gene3D" id="4.10.410.10">
    <property type="entry name" value="Pancreatic trypsin inhibitor Kunitz domain"/>
    <property type="match status" value="1"/>
</dbReference>
<dbReference type="Pfam" id="PF01391">
    <property type="entry name" value="Collagen"/>
    <property type="match status" value="12"/>
</dbReference>
<dbReference type="PROSITE" id="PS50853">
    <property type="entry name" value="FN3"/>
    <property type="match status" value="9"/>
</dbReference>
<dbReference type="GO" id="GO:0004867">
    <property type="term" value="F:serine-type endopeptidase inhibitor activity"/>
    <property type="evidence" value="ECO:0007669"/>
    <property type="project" value="UniProtKB-KW"/>
</dbReference>
<evidence type="ECO:0000313" key="36">
    <source>
        <dbReference type="EMBL" id="MXQ82982.1"/>
    </source>
</evidence>
<keyword evidence="31" id="KW-0472">Membrane</keyword>
<comment type="subunit">
    <text evidence="25">Homotrimer. Interacts with MIA3/TANGO1; facilitating its loading into transport carriers and subsequent secretion.</text>
</comment>
<feature type="region of interest" description="Disordered" evidence="30">
    <location>
        <begin position="1237"/>
        <end position="1941"/>
    </location>
</feature>
<evidence type="ECO:0000256" key="11">
    <source>
        <dbReference type="ARBA" id="ARBA00022737"/>
    </source>
</evidence>
<sequence>MRLRLLVAALCAGILAGAPRVWAQPRERVSCTRLYAADIVFLLDGSSSIGRSNFREVRGFLEGLVLPFSGAAGAQGVRFAAVQYSDDPRTEFDLDALGSGGDVIRAIRELSYKGGNTRTGAAILHVADRVFLPQLARPGVPKVCILITDGKSQDMVDTAAQRLKGQGVKLFAVGIKNADPEELKRIASQPTSDFFFFVNDFSILRTLLPLVSRRVCTTAGGVPVTLPPDDSTSGPRDLLLEPGSQSLRVQWTAASGPVTGYKVQYAPLTGLGQPLPSELREVSVPAGETSVQLQGLRPLTEYQVTVVALYANSIGEAVSGTARPTALEGPEVTIQNTTAHSLLVAWQSVPGATGYRVTWRVVRGGATQQQELGSGQGSVLLRDLQPGTDYEVTVSALLGRSVGPATSLTARTDTSVEQTLRPVILGPTSILLSWNLVPEARGYRLEWRRESGLEVPQKVVLPSDVTRYQLDGLQPGTEYRLTLYTLLEGREVATPATVVPTELPVGPVTALQATELPGQRVRVSWSPVPGATEYRISVRSAQGVERSLVLPGSQTAFDLDDVRAGLSYTVRVSARVGGREGAASILTVRREPEPPLAIPGLRVMASDATRVRVAWGPVPGASGFRISWRTDNGLESSQTVPSDSTATDIVGLRPGTSYQVAVSALRGREEGPPAVIVARTDPLGPVRSVHVTRVSGSSVTITWNRVPGATGYRVSWRSGRGPEKSQLVSGEATVAELDGLEPDTEYTVRVWARVAGVDGTPASAVVRTDPRPVGSVSKLQIHNASSDVLRVTWVGVPGATAYRLAWGRSEGGPTRQQILPGNTDSAEIRGLEGGVSYSVRVTALIGDREGAPVSIVVTTPPEAPPALETLRVEHRGEHSLRLHWQPVPGARGFRLRWRPEGGQEQSRVLGPEVSSYDLDGLEPATHYRIWLSVLGTAGEGPPSEVTAYTESPRVPSTQLRVVDTSVDSVTLAWTPVSGVSSYILSWRPLRGPGQELPGASQTLPGTSSSQRVTGLELGISYLFSLTPVRDGVRGPEASITQSPACPRGLMDVVFLVHATRDNAHRSEAVKRALEHLVSALGPLGPQAVQVGLLSYSHRPSPLLSLNSSHDLGVILQKIRNIPYTDPSGNNLGTAVVTAHRYLLAPDAPGRRRHVPGVMVLLVDEPLRGDIFNSIREAQAAGLRVMMLGLAGADPEQLRRLVPGMDPSQTFFAVDDGLSLERAVSSLAAALCQTALTTQPQPEPCSVHCPKGQKGEPGQMGLKGQAGPPGPPGLPGRIGAPGPQGPPGSASAKGERGFPGADGPPGSPGRPGTPGAPGPKGSPGWAGPRGEPGERGPRGPKGEPGEPGQVIGGEGPGLPGQKGDPGPPGPPGSRGPLGDPGPRGPPGFPGTAVKGEKGDRGEQGPPGPGDGTAALGEPGLPGLPGSPGPQGSVGPPGEKGEKGDCEDGAPGLPGQPGIPGERGLRGLPGDAGPKGDRGLTGAAGEKGERGSPGPVGPQGLPGVAGRPGPEGPEGPPGPTGRRGEKGEPGRPGDPAVGPGGAGAKGEKGDMGPPGPKGATGFKGEQGSPGLALPGDPGPKGDPGGRGPIGLTGRAGPPGDSGPPGEKGDPGRPGSPGPVGPRGRDGEVGEKGDDGPPGDPGLPGKAGERGLRGAPGARGPVGEKGDQGDPGEEGRNGSPGPSGPKGDRGEPGPPGAPGRLVDVGLGAGEKGEPGDRGQEGPRGPKGDPGPPGASGERVSVAGPKGSRGPGKPCSDFFLSRPQGVSGLRGPPGPQGDRGPPGLDGRSGLDGKPGASGPPGPNGAMGKAGDPGRDGLPGLRGEQGPPGPAGPPGAPGKPGEDGKPGLNGKNGEPGDPGEDGRKGEKGDSGAPGREGRDGPKGERGAPGSPGLQGPPGLPGQVGPPGQGFPGVPGSSGPKGDRGETGPRGEQGLPGERGLRGEPGSLVNAERLLENIGIKTSALREIVETWEESSGGFLPTPERRRGPKGDPGERGPPGKEGPIGFSGERGPKGDRGDPGPQGPPGLALGERGLPGPTGLAGEPGKPGIPGLPGPAGSVGEAGRPGERGERGEKGERGEQGRDGLPGLPGPPGPPGPKVAVDEPGSGLSREQGPPGFKGAKGDPGSDGDRGPKGDRGEPGIKGDRGEPGQRGPNGSPGLPGERGVAGPEGKPGLQGPRGTPGPAGGHGDPGPPGAPGLAGPAGPQGPSGLKGEPGETGPPGRGLPGPTGAVGLPGPPGPSGLVGPQGAPGLPGQVGETGKPGAPGRDGATGKDGDRGAPGVPGSPGLPGPVGPKGEPGPMGTPGQAVVGPPGAKGEKGAPGALAGDLVGEPGAKGDRGLPGPRGEKGEAGRAGEPGDPGEDGQKGAPGPKGYKGDPGVGVQGPPGPVGPPGLKGDSGPPGSPGPPGIVGFPGQTGPRGELGQPGPSGERGLAGAPGREGAPGPLGPPGPPGSAGVPGAPGLKGDKGDTGAGLPGARGERGEPGVRGEDGRPGLEGPRGLAGPPGIRGERGEKGDAGASGLKGDKVSVGTREGRAQGAPHSSDFPLSTQGDSAVILGPPGPRGAKGDSGERGPRGIDGDKGPRGDSGEPGEKGTKGEPGDKGSAGLLGARGLTGPKASPIPGTDPEPWGSPGKDGVPGVRGDKGDVGFMGPRGLKGERGIKGACGLDGEKGDKGEAGPPGRPGLAGRRGELGEPGVPGQAGAPGKEGLIGPKGDRGFDGQPGPKGDQGEKGERGPPGVGGFPGPRGSDGSSGPPGPPGSIGPKGPEGLQGQKGERGPPGESVVGAPGAPGTPGERGEQGRPGPAGPRGEKGEAALTEDDIRGLVRQEMSQHCACQGQYIASGSREYYAADTAGPQLHPVPVLRVSHAEEDGQVPPEDDEYEYSEYSMEEYQDPAAPWDDVDPCSLPLDEGSCSAYTLRWYHRAGAGGTKACHPFVYGGCGGNANRFGTREACEHRCLPQAAHSQGTVCMTNCPTLIVMVGLPARGKTYISKKLTRYLNWIGVPTREFNVGQYRRDMVKTYKSFEFFLPDNEEGLKIRKQCALTALRDVRRFLSEEGGHVAVFDATNTTRERRATIFNFGEQNGYKTFFVESICVDPEVIAANIVQVKLGSPDYINRDSDEAAEDFMRRIECYENSYETLDEDLDRDLSYIKIMDVGQSYVVNRVADHIQSRIVYYLMNIHVTPRSIYLCRHGESELNLKGRIGGDPGLSPRGREFAKSLAQFIRDQNIKDLKVWTSQMKRTIQTAEALGVPYEQWKVLNEIDAGVCEEMTYEEIQDHYPLEFALRDQDKYRYRYPKGESYEDLVQRLEPVIMELERQENVLVICHQAVMRCLLAYFLDKAAEQLPYLKCPLHTVLKLTPVAYAQSELCMISHGRKVDPWVCPDFCCGNCNDQYCCSDVLKQVMWIEEDCHAPEARWLIVRFPCSILTDEFDSSFDSDPMARFGTVIAIGVTLFVIAVVTVIVCCTCSCCCLYKMCRRPQPVVTTTMATTVTHTPYLQPPSYPGPTYQGYHSVVPQPGMPTAPYPTQPMGPPAYHETMAGGAALPYAASQPPYNPAYMEPPKAVP</sequence>
<dbReference type="InterPro" id="IPR053891">
    <property type="entry name" value="Shisa_N"/>
</dbReference>
<feature type="domain" description="Fibronectin type-III" evidence="35">
    <location>
        <begin position="685"/>
        <end position="772"/>
    </location>
</feature>
<evidence type="ECO:0000259" key="33">
    <source>
        <dbReference type="PROSITE" id="PS50234"/>
    </source>
</evidence>
<dbReference type="GO" id="GO:0006003">
    <property type="term" value="P:fructose 2,6-bisphosphate metabolic process"/>
    <property type="evidence" value="ECO:0007669"/>
    <property type="project" value="InterPro"/>
</dbReference>
<dbReference type="Gene3D" id="3.40.50.410">
    <property type="entry name" value="von Willebrand factor, type A domain"/>
    <property type="match status" value="2"/>
</dbReference>
<dbReference type="InterPro" id="IPR001345">
    <property type="entry name" value="PG/BPGM_mutase_AS"/>
</dbReference>
<dbReference type="SUPFAM" id="SSF57362">
    <property type="entry name" value="BPTI-like"/>
    <property type="match status" value="1"/>
</dbReference>
<feature type="compositionally biased region" description="Pro residues" evidence="30">
    <location>
        <begin position="1508"/>
        <end position="1517"/>
    </location>
</feature>
<evidence type="ECO:0000256" key="19">
    <source>
        <dbReference type="ARBA" id="ARBA00023119"/>
    </source>
</evidence>
<feature type="domain" description="BPTI/Kunitz inhibitor" evidence="34">
    <location>
        <begin position="2897"/>
        <end position="2950"/>
    </location>
</feature>
<dbReference type="EC" id="2.7.1.105" evidence="3"/>
<feature type="compositionally biased region" description="Basic and acidic residues" evidence="30">
    <location>
        <begin position="2328"/>
        <end position="2346"/>
    </location>
</feature>
<dbReference type="Gene3D" id="2.60.40.10">
    <property type="entry name" value="Immunoglobulins"/>
    <property type="match status" value="9"/>
</dbReference>
<dbReference type="EMBL" id="VBQZ03000015">
    <property type="protein sequence ID" value="MXQ82982.1"/>
    <property type="molecule type" value="Genomic_DNA"/>
</dbReference>
<evidence type="ECO:0000256" key="12">
    <source>
        <dbReference type="ARBA" id="ARBA00022741"/>
    </source>
</evidence>
<dbReference type="GO" id="GO:0005524">
    <property type="term" value="F:ATP binding"/>
    <property type="evidence" value="ECO:0007669"/>
    <property type="project" value="UniProtKB-KW"/>
</dbReference>
<keyword evidence="21" id="KW-0325">Glycoprotein</keyword>
<feature type="domain" description="Fibronectin type-III" evidence="35">
    <location>
        <begin position="507"/>
        <end position="594"/>
    </location>
</feature>
<dbReference type="PRINTS" id="PR00991">
    <property type="entry name" value="6PFRUCTKNASE"/>
</dbReference>
<dbReference type="SMART" id="SM00327">
    <property type="entry name" value="VWA"/>
    <property type="match status" value="1"/>
</dbReference>
<evidence type="ECO:0000256" key="2">
    <source>
        <dbReference type="ARBA" id="ARBA00008408"/>
    </source>
</evidence>
<dbReference type="InterPro" id="IPR008160">
    <property type="entry name" value="Collagen"/>
</dbReference>
<feature type="domain" description="Fibronectin type-III" evidence="35">
    <location>
        <begin position="955"/>
        <end position="1048"/>
    </location>
</feature>
<dbReference type="Pfam" id="PF13908">
    <property type="entry name" value="Shisa_N"/>
    <property type="match status" value="1"/>
</dbReference>
<keyword evidence="5" id="KW-0964">Secreted</keyword>
<keyword evidence="18" id="KW-0722">Serine protease inhibitor</keyword>
<feature type="domain" description="VWFA" evidence="33">
    <location>
        <begin position="38"/>
        <end position="211"/>
    </location>
</feature>
<feature type="compositionally biased region" description="Basic and acidic residues" evidence="30">
    <location>
        <begin position="1520"/>
        <end position="1529"/>
    </location>
</feature>
<dbReference type="InterPro" id="IPR003961">
    <property type="entry name" value="FN3_dom"/>
</dbReference>
<comment type="function">
    <text evidence="24">Stratified squamous epithelial basement membrane protein that forms anchoring fibrils which may contribute to epithelial basement membrane organization and adherence by interacting with extracellular matrix (ECM) proteins such as type IV collagen.</text>
</comment>
<evidence type="ECO:0000256" key="28">
    <source>
        <dbReference type="PIRSR" id="PIRSR613078-1"/>
    </source>
</evidence>
<feature type="domain" description="Fibronectin type-III" evidence="35">
    <location>
        <begin position="866"/>
        <end position="954"/>
    </location>
</feature>
<feature type="binding site" evidence="29">
    <location>
        <position position="3234"/>
    </location>
    <ligand>
        <name>substrate</name>
    </ligand>
</feature>
<dbReference type="PRINTS" id="PR00759">
    <property type="entry name" value="BASICPTASE"/>
</dbReference>
<evidence type="ECO:0000256" key="18">
    <source>
        <dbReference type="ARBA" id="ARBA00022900"/>
    </source>
</evidence>
<dbReference type="Pfam" id="PF01591">
    <property type="entry name" value="6PF2K"/>
    <property type="match status" value="1"/>
</dbReference>
<feature type="domain" description="Fibronectin type-III" evidence="35">
    <location>
        <begin position="330"/>
        <end position="415"/>
    </location>
</feature>
<dbReference type="PRINTS" id="PR00453">
    <property type="entry name" value="VWFADOMAIN"/>
</dbReference>
<evidence type="ECO:0000256" key="26">
    <source>
        <dbReference type="ARBA" id="ARBA00067314"/>
    </source>
</evidence>
<accession>A0A6B0R164</accession>
<evidence type="ECO:0000256" key="22">
    <source>
        <dbReference type="ARBA" id="ARBA00023268"/>
    </source>
</evidence>
<evidence type="ECO:0000256" key="21">
    <source>
        <dbReference type="ARBA" id="ARBA00023180"/>
    </source>
</evidence>
<dbReference type="FunFam" id="2.60.40.10:FF:000307">
    <property type="entry name" value="collagen alpha-1(VII) chain isoform X1"/>
    <property type="match status" value="5"/>
</dbReference>
<dbReference type="InterPro" id="IPR013079">
    <property type="entry name" value="6Phosfructo_kin"/>
</dbReference>
<dbReference type="Pfam" id="PF00041">
    <property type="entry name" value="fn3"/>
    <property type="match status" value="7"/>
</dbReference>
<dbReference type="InterPro" id="IPR020901">
    <property type="entry name" value="Prtase_inh_Kunz-CS"/>
</dbReference>
<keyword evidence="6" id="KW-0272">Extracellular matrix</keyword>
<feature type="compositionally biased region" description="Basic and acidic residues" evidence="30">
    <location>
        <begin position="1855"/>
        <end position="1880"/>
    </location>
</feature>
<keyword evidence="14" id="KW-0378">Hydrolase</keyword>
<keyword evidence="15" id="KW-0067">ATP-binding</keyword>
<evidence type="ECO:0000256" key="17">
    <source>
        <dbReference type="ARBA" id="ARBA00022889"/>
    </source>
</evidence>
<dbReference type="GO" id="GO:0005615">
    <property type="term" value="C:extracellular space"/>
    <property type="evidence" value="ECO:0007669"/>
    <property type="project" value="TreeGrafter"/>
</dbReference>
<evidence type="ECO:0000256" key="10">
    <source>
        <dbReference type="ARBA" id="ARBA00022729"/>
    </source>
</evidence>
<evidence type="ECO:0000256" key="15">
    <source>
        <dbReference type="ARBA" id="ARBA00022840"/>
    </source>
</evidence>
<dbReference type="SUPFAM" id="SSF53300">
    <property type="entry name" value="vWA-like"/>
    <property type="match status" value="2"/>
</dbReference>
<dbReference type="SMART" id="SM00060">
    <property type="entry name" value="FN3"/>
    <property type="match status" value="9"/>
</dbReference>
<feature type="active site" description="Proton donor/acceptor" evidence="28">
    <location>
        <position position="3254"/>
    </location>
</feature>
<keyword evidence="16" id="KW-0084">Basement membrane</keyword>
<dbReference type="Proteomes" id="UP000322234">
    <property type="component" value="Unassembled WGS sequence"/>
</dbReference>
<dbReference type="InterPro" id="IPR036880">
    <property type="entry name" value="Kunitz_BPTI_sf"/>
</dbReference>
<evidence type="ECO:0000256" key="32">
    <source>
        <dbReference type="SAM" id="SignalP"/>
    </source>
</evidence>
<evidence type="ECO:0000256" key="25">
    <source>
        <dbReference type="ARBA" id="ARBA00064977"/>
    </source>
</evidence>
<evidence type="ECO:0000256" key="24">
    <source>
        <dbReference type="ARBA" id="ARBA00053615"/>
    </source>
</evidence>
<dbReference type="InterPro" id="IPR013783">
    <property type="entry name" value="Ig-like_fold"/>
</dbReference>
<dbReference type="PROSITE" id="PS50279">
    <property type="entry name" value="BPTI_KUNITZ_2"/>
    <property type="match status" value="1"/>
</dbReference>
<evidence type="ECO:0000256" key="13">
    <source>
        <dbReference type="ARBA" id="ARBA00022777"/>
    </source>
</evidence>
<evidence type="ECO:0000256" key="23">
    <source>
        <dbReference type="ARBA" id="ARBA00023278"/>
    </source>
</evidence>
<dbReference type="SMART" id="SM00855">
    <property type="entry name" value="PGAM"/>
    <property type="match status" value="1"/>
</dbReference>
<feature type="compositionally biased region" description="Low complexity" evidence="30">
    <location>
        <begin position="2191"/>
        <end position="2206"/>
    </location>
</feature>
<evidence type="ECO:0000256" key="6">
    <source>
        <dbReference type="ARBA" id="ARBA00022530"/>
    </source>
</evidence>
<dbReference type="FunFam" id="2.60.40.10:FF:001566">
    <property type="entry name" value="collagen alpha-1(VII) chain isoform X2"/>
    <property type="match status" value="1"/>
</dbReference>
<feature type="compositionally biased region" description="Basic and acidic residues" evidence="30">
    <location>
        <begin position="2471"/>
        <end position="2486"/>
    </location>
</feature>
<dbReference type="FunFam" id="2.60.40.10:FF:001333">
    <property type="entry name" value="collagen alpha-1(VII) chain isoform X2"/>
    <property type="match status" value="1"/>
</dbReference>
<feature type="chain" id="PRO_5025436540" description="Collagen alpha-1(VII) chain" evidence="32">
    <location>
        <begin position="24"/>
        <end position="3558"/>
    </location>
</feature>
<keyword evidence="7" id="KW-0597">Phosphoprotein</keyword>
<dbReference type="EC" id="3.1.3.46" evidence="4"/>
<feature type="domain" description="Fibronectin type-III" evidence="35">
    <location>
        <begin position="597"/>
        <end position="684"/>
    </location>
</feature>
<feature type="compositionally biased region" description="Pro residues" evidence="30">
    <location>
        <begin position="2083"/>
        <end position="2092"/>
    </location>
</feature>
<dbReference type="PANTHER" id="PTHR24023:SF1082">
    <property type="entry name" value="COLLAGEN TRIPLE HELIX REPEAT"/>
    <property type="match status" value="1"/>
</dbReference>
<dbReference type="CDD" id="cd01482">
    <property type="entry name" value="vWA_collagen_alphaI-XII-like"/>
    <property type="match status" value="1"/>
</dbReference>
<dbReference type="FunFam" id="2.60.40.10:FF:001646">
    <property type="entry name" value="Collagen, type VII, alpha 1"/>
    <property type="match status" value="1"/>
</dbReference>
<dbReference type="InterPro" id="IPR002223">
    <property type="entry name" value="Kunitz_BPTI"/>
</dbReference>
<evidence type="ECO:0000256" key="20">
    <source>
        <dbReference type="ARBA" id="ARBA00023157"/>
    </source>
</evidence>
<feature type="domain" description="Fibronectin type-III" evidence="35">
    <location>
        <begin position="416"/>
        <end position="506"/>
    </location>
</feature>
<feature type="compositionally biased region" description="Gly residues" evidence="30">
    <location>
        <begin position="1579"/>
        <end position="1588"/>
    </location>
</feature>
<dbReference type="Gene3D" id="3.40.50.300">
    <property type="entry name" value="P-loop containing nucleotide triphosphate hydrolases"/>
    <property type="match status" value="1"/>
</dbReference>
<evidence type="ECO:0000256" key="8">
    <source>
        <dbReference type="ARBA" id="ARBA00022679"/>
    </source>
</evidence>
<feature type="compositionally biased region" description="Low complexity" evidence="30">
    <location>
        <begin position="1496"/>
        <end position="1506"/>
    </location>
</feature>
<evidence type="ECO:0000256" key="4">
    <source>
        <dbReference type="ARBA" id="ARBA00013067"/>
    </source>
</evidence>
<feature type="transmembrane region" description="Helical" evidence="31">
    <location>
        <begin position="3436"/>
        <end position="3466"/>
    </location>
</feature>
<dbReference type="InterPro" id="IPR036116">
    <property type="entry name" value="FN3_sf"/>
</dbReference>
<feature type="domain" description="VWFA" evidence="33">
    <location>
        <begin position="1051"/>
        <end position="1226"/>
    </location>
</feature>
<dbReference type="FunFam" id="2.60.40.10:FF:001175">
    <property type="entry name" value="Putative collagen alpha-1vii chain"/>
    <property type="match status" value="1"/>
</dbReference>
<evidence type="ECO:0000256" key="3">
    <source>
        <dbReference type="ARBA" id="ARBA00012130"/>
    </source>
</evidence>
<feature type="compositionally biased region" description="Basic and acidic residues" evidence="30">
    <location>
        <begin position="1977"/>
        <end position="1993"/>
    </location>
</feature>
<feature type="compositionally biased region" description="Basic and acidic residues" evidence="30">
    <location>
        <begin position="1707"/>
        <end position="1723"/>
    </location>
</feature>
<feature type="compositionally biased region" description="Basic and acidic residues" evidence="30">
    <location>
        <begin position="2059"/>
        <end position="2077"/>
    </location>
</feature>
<keyword evidence="11" id="KW-0677">Repeat</keyword>
<evidence type="ECO:0000259" key="34">
    <source>
        <dbReference type="PROSITE" id="PS50279"/>
    </source>
</evidence>
<dbReference type="CDD" id="cd01450">
    <property type="entry name" value="vWFA_subfamily_ECM"/>
    <property type="match status" value="1"/>
</dbReference>
<evidence type="ECO:0000256" key="31">
    <source>
        <dbReference type="SAM" id="Phobius"/>
    </source>
</evidence>
<dbReference type="GO" id="GO:0004331">
    <property type="term" value="F:fructose-2,6-bisphosphate 2-phosphatase activity"/>
    <property type="evidence" value="ECO:0007669"/>
    <property type="project" value="UniProtKB-EC"/>
</dbReference>
<feature type="active site" description="Tele-phosphohistidine intermediate" evidence="28">
    <location>
        <position position="3185"/>
    </location>
</feature>
<dbReference type="FunFam" id="3.40.50.300:FF:000047">
    <property type="entry name" value="6-phosphofructo-2-kinase/fructose-2, 6-bisphosphatase 3 isoform 2"/>
    <property type="match status" value="1"/>
</dbReference>
<keyword evidence="10 32" id="KW-0732">Signal</keyword>
<dbReference type="GO" id="GO:0003873">
    <property type="term" value="F:6-phosphofructo-2-kinase activity"/>
    <property type="evidence" value="ECO:0007669"/>
    <property type="project" value="UniProtKB-EC"/>
</dbReference>
<feature type="region of interest" description="Disordered" evidence="30">
    <location>
        <begin position="1968"/>
        <end position="2806"/>
    </location>
</feature>
<keyword evidence="37" id="KW-1185">Reference proteome</keyword>
<dbReference type="Pfam" id="PF00014">
    <property type="entry name" value="Kunitz_BPTI"/>
    <property type="match status" value="1"/>
</dbReference>
<keyword evidence="12" id="KW-0547">Nucleotide-binding</keyword>
<dbReference type="PANTHER" id="PTHR24023">
    <property type="entry name" value="COLLAGEN ALPHA"/>
    <property type="match status" value="1"/>
</dbReference>
<evidence type="ECO:0000259" key="35">
    <source>
        <dbReference type="PROSITE" id="PS50853"/>
    </source>
</evidence>
<dbReference type="InterPro" id="IPR002035">
    <property type="entry name" value="VWF_A"/>
</dbReference>
<dbReference type="SUPFAM" id="SSF52540">
    <property type="entry name" value="P-loop containing nucleoside triphosphate hydrolases"/>
    <property type="match status" value="1"/>
</dbReference>
<feature type="signal peptide" evidence="32">
    <location>
        <begin position="1"/>
        <end position="23"/>
    </location>
</feature>
<dbReference type="Pfam" id="PF00300">
    <property type="entry name" value="His_Phos_1"/>
    <property type="match status" value="1"/>
</dbReference>
<dbReference type="FunFam" id="3.40.50.410:FF:000072">
    <property type="entry name" value="collagen alpha-1(VII) chain"/>
    <property type="match status" value="1"/>
</dbReference>
<feature type="compositionally biased region" description="Basic and acidic residues" evidence="30">
    <location>
        <begin position="1620"/>
        <end position="1632"/>
    </location>
</feature>
<dbReference type="InterPro" id="IPR029033">
    <property type="entry name" value="His_PPase_superfam"/>
</dbReference>
<keyword evidence="13" id="KW-0418">Kinase</keyword>
<dbReference type="InterPro" id="IPR036465">
    <property type="entry name" value="vWFA_dom_sf"/>
</dbReference>
<keyword evidence="19" id="KW-0176">Collagen</keyword>
<dbReference type="InterPro" id="IPR013078">
    <property type="entry name" value="His_Pase_superF_clade-1"/>
</dbReference>
<evidence type="ECO:0000256" key="27">
    <source>
        <dbReference type="ARBA" id="ARBA00081956"/>
    </source>
</evidence>
<evidence type="ECO:0000256" key="16">
    <source>
        <dbReference type="ARBA" id="ARBA00022869"/>
    </source>
</evidence>
<feature type="compositionally biased region" description="Gly residues" evidence="30">
    <location>
        <begin position="1349"/>
        <end position="1359"/>
    </location>
</feature>
<dbReference type="PROSITE" id="PS00175">
    <property type="entry name" value="PG_MUTASE"/>
    <property type="match status" value="1"/>
</dbReference>
<dbReference type="PROSITE" id="PS00280">
    <property type="entry name" value="BPTI_KUNITZ_1"/>
    <property type="match status" value="1"/>
</dbReference>
<feature type="domain" description="Fibronectin type-III" evidence="35">
    <location>
        <begin position="775"/>
        <end position="863"/>
    </location>
</feature>
<evidence type="ECO:0000256" key="1">
    <source>
        <dbReference type="ARBA" id="ARBA00004302"/>
    </source>
</evidence>
<keyword evidence="31" id="KW-1133">Transmembrane helix</keyword>
<dbReference type="GO" id="GO:0007155">
    <property type="term" value="P:cell adhesion"/>
    <property type="evidence" value="ECO:0007669"/>
    <property type="project" value="UniProtKB-KW"/>
</dbReference>
<feature type="compositionally biased region" description="Basic and acidic residues" evidence="30">
    <location>
        <begin position="1659"/>
        <end position="1673"/>
    </location>
</feature>
<gene>
    <name evidence="36" type="ORF">E5288_WYG018627</name>
</gene>
<dbReference type="CDD" id="cd00063">
    <property type="entry name" value="FN3"/>
    <property type="match status" value="9"/>
</dbReference>
<evidence type="ECO:0000313" key="37">
    <source>
        <dbReference type="Proteomes" id="UP000322234"/>
    </source>
</evidence>
<keyword evidence="22" id="KW-0511">Multifunctional enzyme</keyword>
<evidence type="ECO:0000256" key="9">
    <source>
        <dbReference type="ARBA" id="ARBA00022690"/>
    </source>
</evidence>
<feature type="compositionally biased region" description="Low complexity" evidence="30">
    <location>
        <begin position="2423"/>
        <end position="2436"/>
    </location>
</feature>
<feature type="compositionally biased region" description="Pro residues" evidence="30">
    <location>
        <begin position="1822"/>
        <end position="1832"/>
    </location>
</feature>
<feature type="compositionally biased region" description="Basic and acidic residues" evidence="30">
    <location>
        <begin position="1330"/>
        <end position="1343"/>
    </location>
</feature>
<dbReference type="SUPFAM" id="SSF49265">
    <property type="entry name" value="Fibronectin type III"/>
    <property type="match status" value="5"/>
</dbReference>
<proteinExistence type="inferred from homology"/>
<feature type="compositionally biased region" description="Basic and acidic residues" evidence="30">
    <location>
        <begin position="2558"/>
        <end position="2594"/>
    </location>
</feature>
<dbReference type="InterPro" id="IPR050149">
    <property type="entry name" value="Collagen_superfamily"/>
</dbReference>
<reference evidence="36" key="1">
    <citation type="submission" date="2019-10" db="EMBL/GenBank/DDBJ databases">
        <title>The sequence and de novo assembly of the wild yak genome.</title>
        <authorList>
            <person name="Liu Y."/>
        </authorList>
    </citation>
    <scope>NUCLEOTIDE SEQUENCE [LARGE SCALE GENOMIC DNA]</scope>
    <source>
        <strain evidence="36">WY2019</strain>
    </source>
</reference>
<comment type="caution">
    <text evidence="36">The sequence shown here is derived from an EMBL/GenBank/DDBJ whole genome shotgun (WGS) entry which is preliminary data.</text>
</comment>
<organism evidence="36 37">
    <name type="scientific">Bos mutus</name>
    <name type="common">wild yak</name>
    <dbReference type="NCBI Taxonomy" id="72004"/>
    <lineage>
        <taxon>Eukaryota</taxon>
        <taxon>Metazoa</taxon>
        <taxon>Chordata</taxon>
        <taxon>Craniata</taxon>
        <taxon>Vertebrata</taxon>
        <taxon>Euteleostomi</taxon>
        <taxon>Mammalia</taxon>
        <taxon>Eutheria</taxon>
        <taxon>Laurasiatheria</taxon>
        <taxon>Artiodactyla</taxon>
        <taxon>Ruminantia</taxon>
        <taxon>Pecora</taxon>
        <taxon>Bovidae</taxon>
        <taxon>Bovinae</taxon>
        <taxon>Bos</taxon>
    </lineage>
</organism>
<feature type="compositionally biased region" description="Low complexity" evidence="30">
    <location>
        <begin position="2304"/>
        <end position="2320"/>
    </location>
</feature>
<comment type="subcellular location">
    <subcellularLocation>
        <location evidence="1">Secreted</location>
        <location evidence="1">Extracellular space</location>
        <location evidence="1">Extracellular matrix</location>
        <location evidence="1">Basement membrane</location>
    </subcellularLocation>
</comment>
<feature type="domain" description="Fibronectin type-III" evidence="35">
    <location>
        <begin position="231"/>
        <end position="329"/>
    </location>
</feature>
<feature type="compositionally biased region" description="Basic and acidic residues" evidence="30">
    <location>
        <begin position="2122"/>
        <end position="2143"/>
    </location>
</feature>
<feature type="compositionally biased region" description="Low complexity" evidence="30">
    <location>
        <begin position="2670"/>
        <end position="2679"/>
    </location>
</feature>
<keyword evidence="9" id="KW-0646">Protease inhibitor</keyword>
<name>A0A6B0R164_9CETA</name>
<evidence type="ECO:0000256" key="5">
    <source>
        <dbReference type="ARBA" id="ARBA00022525"/>
    </source>
</evidence>
<dbReference type="Gene3D" id="3.40.50.1240">
    <property type="entry name" value="Phosphoglycerate mutase-like"/>
    <property type="match status" value="1"/>
</dbReference>
<feature type="binding site" evidence="29">
    <location>
        <begin position="3184"/>
        <end position="3191"/>
    </location>
    <ligand>
        <name>substrate</name>
    </ligand>
</feature>
<keyword evidence="20" id="KW-1015">Disulfide bond</keyword>
<feature type="compositionally biased region" description="Low complexity" evidence="30">
    <location>
        <begin position="1772"/>
        <end position="1792"/>
    </location>
</feature>
<feature type="compositionally biased region" description="Gly residues" evidence="30">
    <location>
        <begin position="2728"/>
        <end position="2737"/>
    </location>
</feature>
<protein>
    <recommendedName>
        <fullName evidence="26">Collagen alpha-1(VII) chain</fullName>
        <ecNumber evidence="3">2.7.1.105</ecNumber>
        <ecNumber evidence="4">3.1.3.46</ecNumber>
    </recommendedName>
    <alternativeName>
        <fullName evidence="27">Long-chain collagen</fullName>
    </alternativeName>
</protein>
<dbReference type="FunFam" id="3.40.50.410:FF:000001">
    <property type="entry name" value="Collagen, type XII, alpha 1"/>
    <property type="match status" value="1"/>
</dbReference>
<dbReference type="GO" id="GO:0005581">
    <property type="term" value="C:collagen trimer"/>
    <property type="evidence" value="ECO:0007669"/>
    <property type="project" value="UniProtKB-KW"/>
</dbReference>
<dbReference type="SUPFAM" id="SSF53254">
    <property type="entry name" value="Phosphoglycerate mutase-like"/>
    <property type="match status" value="1"/>
</dbReference>
<evidence type="ECO:0000256" key="30">
    <source>
        <dbReference type="SAM" id="MobiDB-lite"/>
    </source>
</evidence>
<dbReference type="CDD" id="cd07067">
    <property type="entry name" value="HP_PGM_like"/>
    <property type="match status" value="1"/>
</dbReference>
<evidence type="ECO:0000256" key="7">
    <source>
        <dbReference type="ARBA" id="ARBA00022553"/>
    </source>
</evidence>
<keyword evidence="17" id="KW-0130">Cell adhesion</keyword>
<evidence type="ECO:0000256" key="14">
    <source>
        <dbReference type="ARBA" id="ARBA00022801"/>
    </source>
</evidence>
<dbReference type="Pfam" id="PF00092">
    <property type="entry name" value="VWA"/>
    <property type="match status" value="2"/>
</dbReference>
<keyword evidence="23" id="KW-0379">Hydroxylation</keyword>
<keyword evidence="8" id="KW-0808">Transferase</keyword>
<dbReference type="CDD" id="cd22627">
    <property type="entry name" value="Kunitz_collagen_alpha1_VII"/>
    <property type="match status" value="1"/>
</dbReference>
<evidence type="ECO:0000256" key="29">
    <source>
        <dbReference type="PIRSR" id="PIRSR613078-2"/>
    </source>
</evidence>
<comment type="similarity">
    <text evidence="2">In the C-terminal section; belongs to the phosphoglycerate mutase family.</text>
</comment>
<dbReference type="FunFam" id="4.10.410.10:FF:000019">
    <property type="entry name" value="collagen alpha-1(VII) chain"/>
    <property type="match status" value="1"/>
</dbReference>
<keyword evidence="31" id="KW-0812">Transmembrane</keyword>
<dbReference type="FunFam" id="3.40.50.1240:FF:000001">
    <property type="entry name" value="6-phosphofructo-2-kinase/fructose-2, 6-bisphosphatase 3 isoform 2"/>
    <property type="match status" value="1"/>
</dbReference>